<proteinExistence type="predicted"/>
<dbReference type="InterPro" id="IPR052202">
    <property type="entry name" value="Yeast_MetPath_Reg"/>
</dbReference>
<keyword evidence="6" id="KW-0804">Transcription</keyword>
<dbReference type="InterPro" id="IPR036864">
    <property type="entry name" value="Zn2-C6_fun-type_DNA-bd_sf"/>
</dbReference>
<dbReference type="AlphaFoldDB" id="A0A545W223"/>
<reference evidence="9 10" key="1">
    <citation type="journal article" date="2019" name="Appl. Microbiol. Biotechnol.">
        <title>Genome sequence of Isaria javanica and comparative genome analysis insights into family S53 peptidase evolution in fungal entomopathogens.</title>
        <authorList>
            <person name="Lin R."/>
            <person name="Zhang X."/>
            <person name="Xin B."/>
            <person name="Zou M."/>
            <person name="Gao Y."/>
            <person name="Qin F."/>
            <person name="Hu Q."/>
            <person name="Xie B."/>
            <person name="Cheng X."/>
        </authorList>
    </citation>
    <scope>NUCLEOTIDE SEQUENCE [LARGE SCALE GENOMIC DNA]</scope>
    <source>
        <strain evidence="9 10">IJ1G</strain>
    </source>
</reference>
<evidence type="ECO:0000256" key="3">
    <source>
        <dbReference type="ARBA" id="ARBA00022833"/>
    </source>
</evidence>
<dbReference type="GO" id="GO:0006351">
    <property type="term" value="P:DNA-templated transcription"/>
    <property type="evidence" value="ECO:0007669"/>
    <property type="project" value="InterPro"/>
</dbReference>
<keyword evidence="10" id="KW-1185">Reference proteome</keyword>
<keyword evidence="7" id="KW-0539">Nucleus</keyword>
<keyword evidence="5" id="KW-0238">DNA-binding</keyword>
<dbReference type="PANTHER" id="PTHR47782">
    <property type="entry name" value="ZN(II)2CYS6 TRANSCRIPTION FACTOR (EUROFUNG)-RELATED"/>
    <property type="match status" value="1"/>
</dbReference>
<dbReference type="CDD" id="cd00067">
    <property type="entry name" value="GAL4"/>
    <property type="match status" value="1"/>
</dbReference>
<accession>A0A545W223</accession>
<dbReference type="PANTHER" id="PTHR47782:SF12">
    <property type="entry name" value="ZN(II)2CYS6 TRANSCRIPTION FACTOR (EUROFUNG)"/>
    <property type="match status" value="1"/>
</dbReference>
<dbReference type="Pfam" id="PF00172">
    <property type="entry name" value="Zn_clus"/>
    <property type="match status" value="1"/>
</dbReference>
<dbReference type="OrthoDB" id="189997at2759"/>
<keyword evidence="3" id="KW-0862">Zinc</keyword>
<evidence type="ECO:0000256" key="7">
    <source>
        <dbReference type="ARBA" id="ARBA00023242"/>
    </source>
</evidence>
<evidence type="ECO:0000259" key="8">
    <source>
        <dbReference type="PROSITE" id="PS50048"/>
    </source>
</evidence>
<dbReference type="InterPro" id="IPR007219">
    <property type="entry name" value="XnlR_reg_dom"/>
</dbReference>
<dbReference type="GO" id="GO:0005634">
    <property type="term" value="C:nucleus"/>
    <property type="evidence" value="ECO:0007669"/>
    <property type="project" value="UniProtKB-SubCell"/>
</dbReference>
<gene>
    <name evidence="9" type="ORF">IF1G_05233</name>
</gene>
<dbReference type="EMBL" id="SPUK01000006">
    <property type="protein sequence ID" value="TQV96650.1"/>
    <property type="molecule type" value="Genomic_DNA"/>
</dbReference>
<keyword evidence="2" id="KW-0479">Metal-binding</keyword>
<dbReference type="SMART" id="SM00906">
    <property type="entry name" value="Fungal_trans"/>
    <property type="match status" value="1"/>
</dbReference>
<sequence>MHRSSARSAVRRTNVTACLRCRSRKQRCDQQLPACSNCQRAGAECVSTDLDGTPTPRIYTKQLQDKIRMLEQELQKHKQNASHDPVAPGDNAMKLGSWSVSSPYCDSLQGYGLANVISVSDPWECAVDGLLGHARVEVSLPTGNGVDALLSIYFEHSDSFTPVVSRAKIEAALAHVGRDDQDSLDKTSQDGLFTAYMVFATSILLMNRKEVSLPASRAEAYFLRARDIVSRNATMMHGCSVQAIQNIALMVQYLLLDAKLRPAWHLLGIATRLILELNLQNAEAHDLATDDGIDQCWLFWSVYSFERMLCAVLGRPFSIPDEAITAPLPPIHSDAGRSAALQLILQRRMLSEICVTLMQNKYRNTASLDVTAWREDMLRRIQASQVPSQPGAKTSDVVAGYSENLKVLLLFPQNNQDALSPSHLSILAHTAYGVIQRYKELFKDGHLRYYWRTLHHLHRAGSAMIYCLKLPEIAQQIELPLKQYRESINICSAVLWGMVERYRPGAQYRDSFDLLSTSLDESEADAYSLAPESEMLDFNILFSSDQSEHRDFNDAGGFE</sequence>
<dbReference type="CDD" id="cd12148">
    <property type="entry name" value="fungal_TF_MHR"/>
    <property type="match status" value="1"/>
</dbReference>
<evidence type="ECO:0000256" key="5">
    <source>
        <dbReference type="ARBA" id="ARBA00023125"/>
    </source>
</evidence>
<dbReference type="STRING" id="43265.A0A545W223"/>
<feature type="domain" description="Zn(2)-C6 fungal-type" evidence="8">
    <location>
        <begin position="17"/>
        <end position="47"/>
    </location>
</feature>
<dbReference type="Proteomes" id="UP000315783">
    <property type="component" value="Unassembled WGS sequence"/>
</dbReference>
<dbReference type="Gene3D" id="4.10.240.10">
    <property type="entry name" value="Zn(2)-C6 fungal-type DNA-binding domain"/>
    <property type="match status" value="1"/>
</dbReference>
<comment type="caution">
    <text evidence="9">The sequence shown here is derived from an EMBL/GenBank/DDBJ whole genome shotgun (WGS) entry which is preliminary data.</text>
</comment>
<organism evidence="9 10">
    <name type="scientific">Cordyceps javanica</name>
    <dbReference type="NCBI Taxonomy" id="43265"/>
    <lineage>
        <taxon>Eukaryota</taxon>
        <taxon>Fungi</taxon>
        <taxon>Dikarya</taxon>
        <taxon>Ascomycota</taxon>
        <taxon>Pezizomycotina</taxon>
        <taxon>Sordariomycetes</taxon>
        <taxon>Hypocreomycetidae</taxon>
        <taxon>Hypocreales</taxon>
        <taxon>Cordycipitaceae</taxon>
        <taxon>Cordyceps</taxon>
    </lineage>
</organism>
<evidence type="ECO:0000256" key="6">
    <source>
        <dbReference type="ARBA" id="ARBA00023163"/>
    </source>
</evidence>
<protein>
    <submittedName>
        <fullName evidence="9">Fungal specific transcription factor domain-containing protein</fullName>
    </submittedName>
</protein>
<dbReference type="Pfam" id="PF04082">
    <property type="entry name" value="Fungal_trans"/>
    <property type="match status" value="1"/>
</dbReference>
<dbReference type="GO" id="GO:0000981">
    <property type="term" value="F:DNA-binding transcription factor activity, RNA polymerase II-specific"/>
    <property type="evidence" value="ECO:0007669"/>
    <property type="project" value="InterPro"/>
</dbReference>
<evidence type="ECO:0000256" key="2">
    <source>
        <dbReference type="ARBA" id="ARBA00022723"/>
    </source>
</evidence>
<evidence type="ECO:0000256" key="1">
    <source>
        <dbReference type="ARBA" id="ARBA00004123"/>
    </source>
</evidence>
<name>A0A545W223_9HYPO</name>
<dbReference type="GO" id="GO:0008270">
    <property type="term" value="F:zinc ion binding"/>
    <property type="evidence" value="ECO:0007669"/>
    <property type="project" value="InterPro"/>
</dbReference>
<dbReference type="SUPFAM" id="SSF57701">
    <property type="entry name" value="Zn2/Cys6 DNA-binding domain"/>
    <property type="match status" value="1"/>
</dbReference>
<comment type="subcellular location">
    <subcellularLocation>
        <location evidence="1">Nucleus</location>
    </subcellularLocation>
</comment>
<dbReference type="GO" id="GO:0045944">
    <property type="term" value="P:positive regulation of transcription by RNA polymerase II"/>
    <property type="evidence" value="ECO:0007669"/>
    <property type="project" value="TreeGrafter"/>
</dbReference>
<keyword evidence="4" id="KW-0805">Transcription regulation</keyword>
<evidence type="ECO:0000313" key="10">
    <source>
        <dbReference type="Proteomes" id="UP000315783"/>
    </source>
</evidence>
<evidence type="ECO:0000256" key="4">
    <source>
        <dbReference type="ARBA" id="ARBA00023015"/>
    </source>
</evidence>
<dbReference type="PROSITE" id="PS50048">
    <property type="entry name" value="ZN2_CY6_FUNGAL_2"/>
    <property type="match status" value="1"/>
</dbReference>
<dbReference type="GO" id="GO:0043565">
    <property type="term" value="F:sequence-specific DNA binding"/>
    <property type="evidence" value="ECO:0007669"/>
    <property type="project" value="TreeGrafter"/>
</dbReference>
<dbReference type="PROSITE" id="PS00463">
    <property type="entry name" value="ZN2_CY6_FUNGAL_1"/>
    <property type="match status" value="1"/>
</dbReference>
<dbReference type="SMART" id="SM00066">
    <property type="entry name" value="GAL4"/>
    <property type="match status" value="1"/>
</dbReference>
<evidence type="ECO:0000313" key="9">
    <source>
        <dbReference type="EMBL" id="TQV96650.1"/>
    </source>
</evidence>
<dbReference type="InterPro" id="IPR001138">
    <property type="entry name" value="Zn2Cys6_DnaBD"/>
</dbReference>